<evidence type="ECO:0000256" key="1">
    <source>
        <dbReference type="SAM" id="Phobius"/>
    </source>
</evidence>
<proteinExistence type="predicted"/>
<sequence>MGKFSKTFNEFFFAWGDNDPHKKVLRYGKMVTLKRLNEYDDYKYYRPRRQAAMIISGLVGVAGLFRIFSQKKR</sequence>
<name>A0A7M1KVA7_9LACT</name>
<dbReference type="Proteomes" id="UP000595091">
    <property type="component" value="Plasmid pT4302"/>
</dbReference>
<keyword evidence="1" id="KW-0812">Transmembrane</keyword>
<reference evidence="2 3" key="1">
    <citation type="submission" date="2020-10" db="EMBL/GenBank/DDBJ databases">
        <title>Plasmid carrying two tetracycline resistance determinant.</title>
        <authorList>
            <person name="Yang Q."/>
        </authorList>
    </citation>
    <scope>NUCLEOTIDE SEQUENCE [LARGE SCALE GENOMIC DNA]</scope>
    <source>
        <strain evidence="2 3">T43</strain>
        <plasmid evidence="2 3">pT4302</plasmid>
    </source>
</reference>
<dbReference type="AlphaFoldDB" id="A0A7M1KVA7"/>
<accession>A0A7M1KVA7</accession>
<keyword evidence="1" id="KW-0472">Membrane</keyword>
<organism evidence="2 3">
    <name type="scientific">Aerococcus urinaeequi</name>
    <dbReference type="NCBI Taxonomy" id="51665"/>
    <lineage>
        <taxon>Bacteria</taxon>
        <taxon>Bacillati</taxon>
        <taxon>Bacillota</taxon>
        <taxon>Bacilli</taxon>
        <taxon>Lactobacillales</taxon>
        <taxon>Aerococcaceae</taxon>
        <taxon>Aerococcus</taxon>
    </lineage>
</organism>
<dbReference type="RefSeq" id="WP_197559174.1">
    <property type="nucleotide sequence ID" value="NZ_CP063066.1"/>
</dbReference>
<dbReference type="EMBL" id="CP063066">
    <property type="protein sequence ID" value="QOQ80122.1"/>
    <property type="molecule type" value="Genomic_DNA"/>
</dbReference>
<evidence type="ECO:0000313" key="2">
    <source>
        <dbReference type="EMBL" id="QOQ80122.1"/>
    </source>
</evidence>
<feature type="transmembrane region" description="Helical" evidence="1">
    <location>
        <begin position="51"/>
        <end position="68"/>
    </location>
</feature>
<evidence type="ECO:0000313" key="3">
    <source>
        <dbReference type="Proteomes" id="UP000595091"/>
    </source>
</evidence>
<gene>
    <name evidence="2" type="ORF">IMX20_09695</name>
</gene>
<geneLocation type="plasmid" evidence="2 3">
    <name>pT4302</name>
</geneLocation>
<protein>
    <submittedName>
        <fullName evidence="2">Uncharacterized protein</fullName>
    </submittedName>
</protein>
<keyword evidence="1" id="KW-1133">Transmembrane helix</keyword>
<keyword evidence="2" id="KW-0614">Plasmid</keyword>